<dbReference type="OrthoDB" id="431432at2759"/>
<dbReference type="Proteomes" id="UP000291343">
    <property type="component" value="Unassembled WGS sequence"/>
</dbReference>
<dbReference type="Pfam" id="PF05679">
    <property type="entry name" value="CHGN"/>
    <property type="match status" value="1"/>
</dbReference>
<evidence type="ECO:0000256" key="7">
    <source>
        <dbReference type="ARBA" id="ARBA00023034"/>
    </source>
</evidence>
<dbReference type="STRING" id="195883.A0A482WJT1"/>
<evidence type="ECO:0000256" key="4">
    <source>
        <dbReference type="ARBA" id="ARBA00022692"/>
    </source>
</evidence>
<keyword evidence="12" id="KW-1185">Reference proteome</keyword>
<dbReference type="AlphaFoldDB" id="A0A482WJT1"/>
<gene>
    <name evidence="11" type="ORF">LSTR_LSTR015401</name>
</gene>
<dbReference type="Gene3D" id="3.90.550.10">
    <property type="entry name" value="Spore Coat Polysaccharide Biosynthesis Protein SpsA, Chain A"/>
    <property type="match status" value="1"/>
</dbReference>
<dbReference type="InterPro" id="IPR029044">
    <property type="entry name" value="Nucleotide-diphossugar_trans"/>
</dbReference>
<keyword evidence="7 9" id="KW-0333">Golgi apparatus</keyword>
<dbReference type="InParanoid" id="A0A482WJT1"/>
<organism evidence="11 12">
    <name type="scientific">Laodelphax striatellus</name>
    <name type="common">Small brown planthopper</name>
    <name type="synonym">Delphax striatella</name>
    <dbReference type="NCBI Taxonomy" id="195883"/>
    <lineage>
        <taxon>Eukaryota</taxon>
        <taxon>Metazoa</taxon>
        <taxon>Ecdysozoa</taxon>
        <taxon>Arthropoda</taxon>
        <taxon>Hexapoda</taxon>
        <taxon>Insecta</taxon>
        <taxon>Pterygota</taxon>
        <taxon>Neoptera</taxon>
        <taxon>Paraneoptera</taxon>
        <taxon>Hemiptera</taxon>
        <taxon>Auchenorrhyncha</taxon>
        <taxon>Fulgoroidea</taxon>
        <taxon>Delphacidae</taxon>
        <taxon>Criomorphinae</taxon>
        <taxon>Laodelphax</taxon>
    </lineage>
</organism>
<keyword evidence="8" id="KW-0472">Membrane</keyword>
<dbReference type="PANTHER" id="PTHR12369">
    <property type="entry name" value="CHONDROITIN SYNTHASE"/>
    <property type="match status" value="1"/>
</dbReference>
<dbReference type="SMR" id="A0A482WJT1"/>
<comment type="caution">
    <text evidence="11">The sequence shown here is derived from an EMBL/GenBank/DDBJ whole genome shotgun (WGS) entry which is preliminary data.</text>
</comment>
<sequence>VMEMINQYSRQRGRVIDFKEILYGYQRMNPIFGVDYILDLLLVYKKYRGRKMTVPVRRHAYLQQQFTGLEIRETKNGVEVVLPRDETVGEGTEDDGEGVGGGGGGQNTKQEGQDETGGLREGLLRLTEGLIVSNNEKQPEKLINFILPLAGRFKTFKRFVKNFEEVCLEPRERVTLTVVLFPSDDDNSVEETFTLVKQLQTKYSWAKIEVIPVFDTFSRANALHLGAQHVANDNDDLLFFIDVDMMFSGQVLRRVRLNTVRGKMAYFPIVFSEFDPSVVYGRNGTADSDHFRVDEVTGYWRQYGFGIASVYKSDLIQVGDFNTTIRGWGKEDVDLFDRFVASNVSVLRAADPHLVHVFHVVECSRLLPEQQLLMCQATRSDTYGSVRQLSQLIYGNRDRWMRFARTRKMVERVLTNKPGS</sequence>
<evidence type="ECO:0000313" key="12">
    <source>
        <dbReference type="Proteomes" id="UP000291343"/>
    </source>
</evidence>
<dbReference type="EC" id="2.4.1.-" evidence="9"/>
<protein>
    <recommendedName>
        <fullName evidence="9">Hexosyltransferase</fullName>
        <ecNumber evidence="9">2.4.1.-</ecNumber>
    </recommendedName>
</protein>
<dbReference type="PANTHER" id="PTHR12369:SF11">
    <property type="entry name" value="HEXOSYLTRANSFERASE"/>
    <property type="match status" value="1"/>
</dbReference>
<dbReference type="InterPro" id="IPR051227">
    <property type="entry name" value="CS_glycosyltransferase"/>
</dbReference>
<evidence type="ECO:0000256" key="10">
    <source>
        <dbReference type="SAM" id="MobiDB-lite"/>
    </source>
</evidence>
<feature type="non-terminal residue" evidence="11">
    <location>
        <position position="1"/>
    </location>
</feature>
<comment type="subcellular location">
    <subcellularLocation>
        <location evidence="1 9">Golgi apparatus</location>
        <location evidence="1 9">Golgi stack membrane</location>
        <topology evidence="1 9">Single-pass type II membrane protein</topology>
    </subcellularLocation>
</comment>
<dbReference type="GO" id="GO:0047238">
    <property type="term" value="F:glucuronosyl-N-acetylgalactosaminyl-proteoglycan 4-beta-N-acetylgalactosaminyltransferase activity"/>
    <property type="evidence" value="ECO:0007669"/>
    <property type="project" value="TreeGrafter"/>
</dbReference>
<dbReference type="InterPro" id="IPR008428">
    <property type="entry name" value="Chond_GalNAc"/>
</dbReference>
<dbReference type="GO" id="GO:0032580">
    <property type="term" value="C:Golgi cisterna membrane"/>
    <property type="evidence" value="ECO:0007669"/>
    <property type="project" value="UniProtKB-SubCell"/>
</dbReference>
<proteinExistence type="inferred from homology"/>
<keyword evidence="5 9" id="KW-0735">Signal-anchor</keyword>
<reference evidence="11 12" key="1">
    <citation type="journal article" date="2017" name="Gigascience">
        <title>Genome sequence of the small brown planthopper, Laodelphax striatellus.</title>
        <authorList>
            <person name="Zhu J."/>
            <person name="Jiang F."/>
            <person name="Wang X."/>
            <person name="Yang P."/>
            <person name="Bao Y."/>
            <person name="Zhao W."/>
            <person name="Wang W."/>
            <person name="Lu H."/>
            <person name="Wang Q."/>
            <person name="Cui N."/>
            <person name="Li J."/>
            <person name="Chen X."/>
            <person name="Luo L."/>
            <person name="Yu J."/>
            <person name="Kang L."/>
            <person name="Cui F."/>
        </authorList>
    </citation>
    <scope>NUCLEOTIDE SEQUENCE [LARGE SCALE GENOMIC DNA]</scope>
    <source>
        <strain evidence="11">Lst14</strain>
    </source>
</reference>
<dbReference type="SUPFAM" id="SSF53448">
    <property type="entry name" value="Nucleotide-diphospho-sugar transferases"/>
    <property type="match status" value="1"/>
</dbReference>
<dbReference type="EMBL" id="QKKF02033440">
    <property type="protein sequence ID" value="RZF33774.1"/>
    <property type="molecule type" value="Genomic_DNA"/>
</dbReference>
<evidence type="ECO:0000256" key="3">
    <source>
        <dbReference type="ARBA" id="ARBA00022679"/>
    </source>
</evidence>
<evidence type="ECO:0000256" key="1">
    <source>
        <dbReference type="ARBA" id="ARBA00004447"/>
    </source>
</evidence>
<evidence type="ECO:0000313" key="11">
    <source>
        <dbReference type="EMBL" id="RZF33774.1"/>
    </source>
</evidence>
<evidence type="ECO:0000256" key="9">
    <source>
        <dbReference type="RuleBase" id="RU364016"/>
    </source>
</evidence>
<evidence type="ECO:0000256" key="2">
    <source>
        <dbReference type="ARBA" id="ARBA00009239"/>
    </source>
</evidence>
<evidence type="ECO:0000256" key="5">
    <source>
        <dbReference type="ARBA" id="ARBA00022968"/>
    </source>
</evidence>
<evidence type="ECO:0000256" key="6">
    <source>
        <dbReference type="ARBA" id="ARBA00022989"/>
    </source>
</evidence>
<keyword evidence="3 9" id="KW-0808">Transferase</keyword>
<name>A0A482WJT1_LAOST</name>
<keyword evidence="4" id="KW-0812">Transmembrane</keyword>
<feature type="region of interest" description="Disordered" evidence="10">
    <location>
        <begin position="84"/>
        <end position="116"/>
    </location>
</feature>
<comment type="similarity">
    <text evidence="2 9">Belongs to the chondroitin N-acetylgalactosaminyltransferase family.</text>
</comment>
<evidence type="ECO:0000256" key="8">
    <source>
        <dbReference type="ARBA" id="ARBA00023136"/>
    </source>
</evidence>
<keyword evidence="6" id="KW-1133">Transmembrane helix</keyword>
<accession>A0A482WJT1</accession>